<evidence type="ECO:0008006" key="4">
    <source>
        <dbReference type="Google" id="ProtNLM"/>
    </source>
</evidence>
<feature type="transmembrane region" description="Helical" evidence="1">
    <location>
        <begin position="6"/>
        <end position="23"/>
    </location>
</feature>
<evidence type="ECO:0000313" key="2">
    <source>
        <dbReference type="EMBL" id="PHJ23432.1"/>
    </source>
</evidence>
<dbReference type="AlphaFoldDB" id="A0A2C6L7S9"/>
<dbReference type="Proteomes" id="UP000221165">
    <property type="component" value="Unassembled WGS sequence"/>
</dbReference>
<dbReference type="GeneID" id="94426128"/>
<evidence type="ECO:0000256" key="1">
    <source>
        <dbReference type="SAM" id="Phobius"/>
    </source>
</evidence>
<comment type="caution">
    <text evidence="2">The sequence shown here is derived from an EMBL/GenBank/DDBJ whole genome shotgun (WGS) entry which is preliminary data.</text>
</comment>
<dbReference type="RefSeq" id="XP_067925108.1">
    <property type="nucleotide sequence ID" value="XM_068062917.1"/>
</dbReference>
<feature type="transmembrane region" description="Helical" evidence="1">
    <location>
        <begin position="177"/>
        <end position="195"/>
    </location>
</feature>
<keyword evidence="1" id="KW-1133">Transmembrane helix</keyword>
<protein>
    <recommendedName>
        <fullName evidence="4">Transmembrane protein</fullName>
    </recommendedName>
</protein>
<dbReference type="EMBL" id="MIGC01001133">
    <property type="protein sequence ID" value="PHJ23432.1"/>
    <property type="molecule type" value="Genomic_DNA"/>
</dbReference>
<dbReference type="VEuPathDB" id="ToxoDB:CSUI_002718"/>
<keyword evidence="3" id="KW-1185">Reference proteome</keyword>
<proteinExistence type="predicted"/>
<accession>A0A2C6L7S9</accession>
<feature type="transmembrane region" description="Helical" evidence="1">
    <location>
        <begin position="132"/>
        <end position="156"/>
    </location>
</feature>
<feature type="transmembrane region" description="Helical" evidence="1">
    <location>
        <begin position="44"/>
        <end position="65"/>
    </location>
</feature>
<gene>
    <name evidence="2" type="ORF">CSUI_002718</name>
</gene>
<sequence length="198" mass="22478">MDFPPSFCFLSSFIAPVFLLSFLKPSQTPVATVLPTSSYHRSSSLPRFISLLFMLLFLIFLLHISPFSSSFSVSSFWISLDLFPCLFSILLDSEKRGFSPPLFLSLSLSLSLSLASFLSSLGRILYFHLPGFFLLTFMGILFPSSLPFSILSLLVLSPSFPFRLFCQEHLSCLLFFLLRRMQSFMGGVCFIWRLVFIP</sequence>
<feature type="transmembrane region" description="Helical" evidence="1">
    <location>
        <begin position="103"/>
        <end position="126"/>
    </location>
</feature>
<organism evidence="2 3">
    <name type="scientific">Cystoisospora suis</name>
    <dbReference type="NCBI Taxonomy" id="483139"/>
    <lineage>
        <taxon>Eukaryota</taxon>
        <taxon>Sar</taxon>
        <taxon>Alveolata</taxon>
        <taxon>Apicomplexa</taxon>
        <taxon>Conoidasida</taxon>
        <taxon>Coccidia</taxon>
        <taxon>Eucoccidiorida</taxon>
        <taxon>Eimeriorina</taxon>
        <taxon>Sarcocystidae</taxon>
        <taxon>Cystoisospora</taxon>
    </lineage>
</organism>
<keyword evidence="1" id="KW-0472">Membrane</keyword>
<evidence type="ECO:0000313" key="3">
    <source>
        <dbReference type="Proteomes" id="UP000221165"/>
    </source>
</evidence>
<reference evidence="2 3" key="1">
    <citation type="journal article" date="2017" name="Int. J. Parasitol.">
        <title>The genome of the protozoan parasite Cystoisospora suis and a reverse vaccinology approach to identify vaccine candidates.</title>
        <authorList>
            <person name="Palmieri N."/>
            <person name="Shrestha A."/>
            <person name="Ruttkowski B."/>
            <person name="Beck T."/>
            <person name="Vogl C."/>
            <person name="Tomley F."/>
            <person name="Blake D.P."/>
            <person name="Joachim A."/>
        </authorList>
    </citation>
    <scope>NUCLEOTIDE SEQUENCE [LARGE SCALE GENOMIC DNA]</scope>
    <source>
        <strain evidence="2 3">Wien I</strain>
    </source>
</reference>
<keyword evidence="1" id="KW-0812">Transmembrane</keyword>
<name>A0A2C6L7S9_9APIC</name>